<proteinExistence type="predicted"/>
<accession>A0A1Q5ZTH1</accession>
<dbReference type="STRING" id="1302689.RG47T_0416"/>
<sequence length="136" mass="15509">MDTRFILQGKVLWSYADEYAQISEGIKFTAAIVSLGNPLHNHTGYIALTENQIIIEGQEGDLDLTIPINAINEIYLGFDDVFTLTSLKNFGAFWQPLRLEFYAGHLLQRVYLIIDHNGLIAHNKRWYEALINILQG</sequence>
<protein>
    <submittedName>
        <fullName evidence="1">Uncharacterized protein</fullName>
    </submittedName>
</protein>
<reference evidence="1 2" key="1">
    <citation type="submission" date="2016-11" db="EMBL/GenBank/DDBJ databases">
        <title>Whole Genome Sequencing of Mucilaginibacter polytrichastri RG4-7(T) isolated from the moss sample.</title>
        <authorList>
            <person name="Li Y."/>
        </authorList>
    </citation>
    <scope>NUCLEOTIDE SEQUENCE [LARGE SCALE GENOMIC DNA]</scope>
    <source>
        <strain evidence="1 2">RG4-7</strain>
    </source>
</reference>
<dbReference type="EMBL" id="MPPL01000001">
    <property type="protein sequence ID" value="OKS84978.1"/>
    <property type="molecule type" value="Genomic_DNA"/>
</dbReference>
<keyword evidence="2" id="KW-1185">Reference proteome</keyword>
<dbReference type="RefSeq" id="WP_074487754.1">
    <property type="nucleotide sequence ID" value="NZ_FPAM01000001.1"/>
</dbReference>
<dbReference type="OrthoDB" id="793520at2"/>
<name>A0A1Q5ZTH1_9SPHI</name>
<organism evidence="1 2">
    <name type="scientific">Mucilaginibacter polytrichastri</name>
    <dbReference type="NCBI Taxonomy" id="1302689"/>
    <lineage>
        <taxon>Bacteria</taxon>
        <taxon>Pseudomonadati</taxon>
        <taxon>Bacteroidota</taxon>
        <taxon>Sphingobacteriia</taxon>
        <taxon>Sphingobacteriales</taxon>
        <taxon>Sphingobacteriaceae</taxon>
        <taxon>Mucilaginibacter</taxon>
    </lineage>
</organism>
<comment type="caution">
    <text evidence="1">The sequence shown here is derived from an EMBL/GenBank/DDBJ whole genome shotgun (WGS) entry which is preliminary data.</text>
</comment>
<evidence type="ECO:0000313" key="2">
    <source>
        <dbReference type="Proteomes" id="UP000186720"/>
    </source>
</evidence>
<dbReference type="AlphaFoldDB" id="A0A1Q5ZTH1"/>
<dbReference type="Proteomes" id="UP000186720">
    <property type="component" value="Unassembled WGS sequence"/>
</dbReference>
<gene>
    <name evidence="1" type="ORF">RG47T_0416</name>
</gene>
<evidence type="ECO:0000313" key="1">
    <source>
        <dbReference type="EMBL" id="OKS84978.1"/>
    </source>
</evidence>